<dbReference type="NCBIfam" id="TIGR01727">
    <property type="entry name" value="oligo_HPY"/>
    <property type="match status" value="1"/>
</dbReference>
<dbReference type="PANTHER" id="PTHR43297">
    <property type="entry name" value="OLIGOPEPTIDE TRANSPORT ATP-BINDING PROTEIN APPD"/>
    <property type="match status" value="1"/>
</dbReference>
<evidence type="ECO:0000313" key="15">
    <source>
        <dbReference type="EMBL" id="KTG14422.1"/>
    </source>
</evidence>
<evidence type="ECO:0000256" key="4">
    <source>
        <dbReference type="ARBA" id="ARBA00022741"/>
    </source>
</evidence>
<keyword evidence="3" id="KW-1003">Cell membrane</keyword>
<dbReference type="EMBL" id="LOPV01000561">
    <property type="protein sequence ID" value="KTG14422.1"/>
    <property type="molecule type" value="Genomic_DNA"/>
</dbReference>
<evidence type="ECO:0000256" key="11">
    <source>
        <dbReference type="ARBA" id="ARBA00044143"/>
    </source>
</evidence>
<dbReference type="SMART" id="SM00382">
    <property type="entry name" value="AAA"/>
    <property type="match status" value="1"/>
</dbReference>
<dbReference type="OrthoDB" id="18209at2157"/>
<proteinExistence type="predicted"/>
<evidence type="ECO:0000256" key="8">
    <source>
        <dbReference type="ARBA" id="ARBA00023136"/>
    </source>
</evidence>
<dbReference type="Pfam" id="PF00005">
    <property type="entry name" value="ABC_tran"/>
    <property type="match status" value="1"/>
</dbReference>
<evidence type="ECO:0000256" key="12">
    <source>
        <dbReference type="ARBA" id="ARBA00048610"/>
    </source>
</evidence>
<feature type="domain" description="ABC transporter" evidence="14">
    <location>
        <begin position="8"/>
        <end position="257"/>
    </location>
</feature>
<comment type="catalytic activity">
    <reaction evidence="12">
        <text>Ni(2+)(out) + ATP + H2O = Ni(2+)(in) + ADP + phosphate + H(+)</text>
        <dbReference type="Rhea" id="RHEA:15557"/>
        <dbReference type="ChEBI" id="CHEBI:15377"/>
        <dbReference type="ChEBI" id="CHEBI:15378"/>
        <dbReference type="ChEBI" id="CHEBI:30616"/>
        <dbReference type="ChEBI" id="CHEBI:43474"/>
        <dbReference type="ChEBI" id="CHEBI:49786"/>
        <dbReference type="ChEBI" id="CHEBI:456216"/>
        <dbReference type="EC" id="7.2.2.11"/>
    </reaction>
    <physiologicalReaction direction="left-to-right" evidence="12">
        <dbReference type="Rhea" id="RHEA:15558"/>
    </physiologicalReaction>
</comment>
<dbReference type="SUPFAM" id="SSF52540">
    <property type="entry name" value="P-loop containing nucleoside triphosphate hydrolases"/>
    <property type="match status" value="1"/>
</dbReference>
<dbReference type="EC" id="7.2.2.11" evidence="10"/>
<dbReference type="InterPro" id="IPR027417">
    <property type="entry name" value="P-loop_NTPase"/>
</dbReference>
<dbReference type="FunFam" id="3.40.50.300:FF:000016">
    <property type="entry name" value="Oligopeptide ABC transporter ATP-binding component"/>
    <property type="match status" value="1"/>
</dbReference>
<dbReference type="GO" id="GO:0005524">
    <property type="term" value="F:ATP binding"/>
    <property type="evidence" value="ECO:0007669"/>
    <property type="project" value="UniProtKB-KW"/>
</dbReference>
<evidence type="ECO:0000256" key="3">
    <source>
        <dbReference type="ARBA" id="ARBA00022475"/>
    </source>
</evidence>
<evidence type="ECO:0000256" key="5">
    <source>
        <dbReference type="ARBA" id="ARBA00022840"/>
    </source>
</evidence>
<dbReference type="PROSITE" id="PS50893">
    <property type="entry name" value="ABC_TRANSPORTER_2"/>
    <property type="match status" value="1"/>
</dbReference>
<evidence type="ECO:0000256" key="9">
    <source>
        <dbReference type="ARBA" id="ARBA00038669"/>
    </source>
</evidence>
<keyword evidence="16" id="KW-1185">Reference proteome</keyword>
<evidence type="ECO:0000256" key="13">
    <source>
        <dbReference type="SAM" id="MobiDB-lite"/>
    </source>
</evidence>
<dbReference type="Pfam" id="PF08352">
    <property type="entry name" value="oligo_HPY"/>
    <property type="match status" value="1"/>
</dbReference>
<evidence type="ECO:0000313" key="16">
    <source>
        <dbReference type="Proteomes" id="UP000053157"/>
    </source>
</evidence>
<evidence type="ECO:0000256" key="10">
    <source>
        <dbReference type="ARBA" id="ARBA00039098"/>
    </source>
</evidence>
<evidence type="ECO:0000256" key="2">
    <source>
        <dbReference type="ARBA" id="ARBA00022448"/>
    </source>
</evidence>
<keyword evidence="8" id="KW-0472">Membrane</keyword>
<dbReference type="GO" id="GO:0015833">
    <property type="term" value="P:peptide transport"/>
    <property type="evidence" value="ECO:0007669"/>
    <property type="project" value="InterPro"/>
</dbReference>
<keyword evidence="2" id="KW-0813">Transport</keyword>
<dbReference type="Proteomes" id="UP000053157">
    <property type="component" value="Unassembled WGS sequence"/>
</dbReference>
<evidence type="ECO:0000259" key="14">
    <source>
        <dbReference type="PROSITE" id="PS50893"/>
    </source>
</evidence>
<protein>
    <recommendedName>
        <fullName evidence="11">Nickel import system ATP-binding protein NikD</fullName>
        <ecNumber evidence="10">7.2.2.11</ecNumber>
    </recommendedName>
</protein>
<evidence type="ECO:0000256" key="1">
    <source>
        <dbReference type="ARBA" id="ARBA00004202"/>
    </source>
</evidence>
<comment type="subcellular location">
    <subcellularLocation>
        <location evidence="1">Cell membrane</location>
        <topology evidence="1">Peripheral membrane protein</topology>
    </subcellularLocation>
</comment>
<dbReference type="InterPro" id="IPR017871">
    <property type="entry name" value="ABC_transporter-like_CS"/>
</dbReference>
<dbReference type="InterPro" id="IPR013563">
    <property type="entry name" value="Oligopep_ABC_C"/>
</dbReference>
<keyword evidence="5 15" id="KW-0067">ATP-binding</keyword>
<dbReference type="InterPro" id="IPR050388">
    <property type="entry name" value="ABC_Ni/Peptide_Import"/>
</dbReference>
<feature type="compositionally biased region" description="Basic and acidic residues" evidence="13">
    <location>
        <begin position="349"/>
        <end position="360"/>
    </location>
</feature>
<dbReference type="InterPro" id="IPR003593">
    <property type="entry name" value="AAA+_ATPase"/>
</dbReference>
<sequence length="360" mass="38482">MTDPLLSVRNLHVQFNTDEGVVRAVDGVSFDVKRGETVCVVGESGSGKTVACESITRLLPMPPGEIADGEILFDGEDLTDASEKRLESIRGGRIAHVFQNPQSALNPVYPVGAQIVEAIRLHRDVSKQAARDRAIDLLDRVGIPEATARIDDYPHEFSGGMKQRVVIAMALSADPDLLIADEPTTALDVTIQAQILRLLHDLQDEFDMSIVFVTHDLGVVAEIADRVVVMYAGKVMETGSVYDVFDRPSHPYTQALLDCLPGQGESMRPIGGTLPDPKRPPAGCRFHPRCPHATADCRAGDHPEPLTVDAGHEAACVYYGPGYDSSVIRGGSASESRVADGGAAVADPDDGHDSSGGDAR</sequence>
<dbReference type="GO" id="GO:0005886">
    <property type="term" value="C:plasma membrane"/>
    <property type="evidence" value="ECO:0007669"/>
    <property type="project" value="UniProtKB-SubCell"/>
</dbReference>
<gene>
    <name evidence="15" type="ORF">AUR66_03105</name>
</gene>
<dbReference type="PROSITE" id="PS00211">
    <property type="entry name" value="ABC_TRANSPORTER_1"/>
    <property type="match status" value="1"/>
</dbReference>
<dbReference type="GO" id="GO:0016887">
    <property type="term" value="F:ATP hydrolysis activity"/>
    <property type="evidence" value="ECO:0007669"/>
    <property type="project" value="InterPro"/>
</dbReference>
<feature type="region of interest" description="Disordered" evidence="13">
    <location>
        <begin position="330"/>
        <end position="360"/>
    </location>
</feature>
<evidence type="ECO:0000256" key="6">
    <source>
        <dbReference type="ARBA" id="ARBA00022967"/>
    </source>
</evidence>
<dbReference type="AlphaFoldDB" id="A0A0W1RLJ0"/>
<evidence type="ECO:0000256" key="7">
    <source>
        <dbReference type="ARBA" id="ARBA00023065"/>
    </source>
</evidence>
<keyword evidence="6" id="KW-1278">Translocase</keyword>
<dbReference type="InterPro" id="IPR003439">
    <property type="entry name" value="ABC_transporter-like_ATP-bd"/>
</dbReference>
<accession>A0A0W1RLJ0</accession>
<dbReference type="CDD" id="cd03257">
    <property type="entry name" value="ABC_NikE_OppD_transporters"/>
    <property type="match status" value="1"/>
</dbReference>
<keyword evidence="4" id="KW-0547">Nucleotide-binding</keyword>
<name>A0A0W1RLJ0_9EURY</name>
<comment type="subunit">
    <text evidence="9">The complex is composed of two ATP-binding proteins (NikD and NikE), two transmembrane proteins (NikB and NikC) and a solute-binding protein (NikA).</text>
</comment>
<dbReference type="RefSeq" id="WP_058573354.1">
    <property type="nucleotide sequence ID" value="NZ_LOPV01000561.1"/>
</dbReference>
<keyword evidence="7" id="KW-0406">Ion transport</keyword>
<comment type="caution">
    <text evidence="15">The sequence shown here is derived from an EMBL/GenBank/DDBJ whole genome shotgun (WGS) entry which is preliminary data.</text>
</comment>
<organism evidence="15 16">
    <name type="scientific">Haloferax profundi</name>
    <dbReference type="NCBI Taxonomy" id="1544718"/>
    <lineage>
        <taxon>Archaea</taxon>
        <taxon>Methanobacteriati</taxon>
        <taxon>Methanobacteriota</taxon>
        <taxon>Stenosarchaea group</taxon>
        <taxon>Halobacteria</taxon>
        <taxon>Halobacteriales</taxon>
        <taxon>Haloferacaceae</taxon>
        <taxon>Haloferax</taxon>
    </lineage>
</organism>
<reference evidence="15 16" key="1">
    <citation type="submission" date="2015-12" db="EMBL/GenBank/DDBJ databases">
        <title>Haloferax profundi sp. nov. isolated from the Discovery deep brine-seawater interface in the Red Sea.</title>
        <authorList>
            <person name="Zhang G."/>
            <person name="Stingl U."/>
            <person name="Rashid M."/>
        </authorList>
    </citation>
    <scope>NUCLEOTIDE SEQUENCE [LARGE SCALE GENOMIC DNA]</scope>
    <source>
        <strain evidence="15 16">SB29</strain>
    </source>
</reference>
<dbReference type="GO" id="GO:0015413">
    <property type="term" value="F:ABC-type nickel transporter activity"/>
    <property type="evidence" value="ECO:0007669"/>
    <property type="project" value="UniProtKB-EC"/>
</dbReference>
<dbReference type="Gene3D" id="3.40.50.300">
    <property type="entry name" value="P-loop containing nucleotide triphosphate hydrolases"/>
    <property type="match status" value="1"/>
</dbReference>
<dbReference type="PANTHER" id="PTHR43297:SF13">
    <property type="entry name" value="NICKEL ABC TRANSPORTER, ATP-BINDING PROTEIN"/>
    <property type="match status" value="1"/>
</dbReference>